<dbReference type="EMBL" id="WMIB01000045">
    <property type="protein sequence ID" value="MTH55801.1"/>
    <property type="molecule type" value="Genomic_DNA"/>
</dbReference>
<protein>
    <submittedName>
        <fullName evidence="5">Glycerate kinase</fullName>
        <ecNumber evidence="5">2.7.1.-</ecNumber>
    </submittedName>
</protein>
<dbReference type="AlphaFoldDB" id="A0A7X2V7A0"/>
<reference evidence="5 6" key="1">
    <citation type="journal article" date="2017" name="Int. J. Syst. Evol. Microbiol.">
        <title>Bacillus mangrovi sp. nov., isolated from a sediment sample from a mangrove forest.</title>
        <authorList>
            <person name="Gupta V."/>
            <person name="Singh P.K."/>
            <person name="Korpole S."/>
            <person name="Tanuku N.R.S."/>
            <person name="Pinnaka A.K."/>
        </authorList>
    </citation>
    <scope>NUCLEOTIDE SEQUENCE [LARGE SCALE GENOMIC DNA]</scope>
    <source>
        <strain evidence="5 6">KCTC 33872</strain>
    </source>
</reference>
<dbReference type="PANTHER" id="PTHR21599">
    <property type="entry name" value="GLYCERATE KINASE"/>
    <property type="match status" value="1"/>
</dbReference>
<gene>
    <name evidence="5" type="ORF">GKZ89_20650</name>
</gene>
<dbReference type="RefSeq" id="WP_162357161.1">
    <property type="nucleotide sequence ID" value="NZ_WMIB01000045.1"/>
</dbReference>
<evidence type="ECO:0000256" key="3">
    <source>
        <dbReference type="ARBA" id="ARBA00022777"/>
    </source>
</evidence>
<dbReference type="Gene3D" id="3.40.50.10350">
    <property type="entry name" value="Glycerate kinase, domain 1"/>
    <property type="match status" value="1"/>
</dbReference>
<dbReference type="InterPro" id="IPR018193">
    <property type="entry name" value="Glyc_kinase_flavodox-like_fold"/>
</dbReference>
<evidence type="ECO:0000313" key="6">
    <source>
        <dbReference type="Proteomes" id="UP000434639"/>
    </source>
</evidence>
<dbReference type="Proteomes" id="UP000434639">
    <property type="component" value="Unassembled WGS sequence"/>
</dbReference>
<dbReference type="InterPro" id="IPR004381">
    <property type="entry name" value="Glycerate_kinase"/>
</dbReference>
<accession>A0A7X2V7A0</accession>
<dbReference type="SUPFAM" id="SSF110738">
    <property type="entry name" value="Glycerate kinase I"/>
    <property type="match status" value="1"/>
</dbReference>
<evidence type="ECO:0000313" key="5">
    <source>
        <dbReference type="EMBL" id="MTH55801.1"/>
    </source>
</evidence>
<dbReference type="GO" id="GO:0008887">
    <property type="term" value="F:glycerate kinase activity"/>
    <property type="evidence" value="ECO:0007669"/>
    <property type="project" value="UniProtKB-UniRule"/>
</dbReference>
<dbReference type="InterPro" id="IPR018197">
    <property type="entry name" value="Glycerate_kinase_RE-like"/>
</dbReference>
<dbReference type="Gene3D" id="3.90.1510.10">
    <property type="entry name" value="Glycerate kinase, domain 2"/>
    <property type="match status" value="1"/>
</dbReference>
<dbReference type="EC" id="2.7.1.-" evidence="5"/>
<dbReference type="NCBIfam" id="TIGR00045">
    <property type="entry name" value="glycerate kinase"/>
    <property type="match status" value="1"/>
</dbReference>
<evidence type="ECO:0000256" key="2">
    <source>
        <dbReference type="ARBA" id="ARBA00022679"/>
    </source>
</evidence>
<keyword evidence="6" id="KW-1185">Reference proteome</keyword>
<dbReference type="Pfam" id="PF02595">
    <property type="entry name" value="Gly_kinase"/>
    <property type="match status" value="1"/>
</dbReference>
<comment type="caution">
    <text evidence="5">The sequence shown here is derived from an EMBL/GenBank/DDBJ whole genome shotgun (WGS) entry which is preliminary data.</text>
</comment>
<evidence type="ECO:0000256" key="4">
    <source>
        <dbReference type="PIRNR" id="PIRNR006078"/>
    </source>
</evidence>
<dbReference type="PIRSF" id="PIRSF006078">
    <property type="entry name" value="GlxK"/>
    <property type="match status" value="1"/>
</dbReference>
<proteinExistence type="inferred from homology"/>
<dbReference type="InterPro" id="IPR036129">
    <property type="entry name" value="Glycerate_kinase_sf"/>
</dbReference>
<keyword evidence="3 4" id="KW-0418">Kinase</keyword>
<organism evidence="5 6">
    <name type="scientific">Metabacillus mangrovi</name>
    <dbReference type="NCBI Taxonomy" id="1491830"/>
    <lineage>
        <taxon>Bacteria</taxon>
        <taxon>Bacillati</taxon>
        <taxon>Bacillota</taxon>
        <taxon>Bacilli</taxon>
        <taxon>Bacillales</taxon>
        <taxon>Bacillaceae</taxon>
        <taxon>Metabacillus</taxon>
    </lineage>
</organism>
<name>A0A7X2V7A0_9BACI</name>
<dbReference type="GO" id="GO:0031388">
    <property type="term" value="P:organic acid phosphorylation"/>
    <property type="evidence" value="ECO:0007669"/>
    <property type="project" value="UniProtKB-UniRule"/>
</dbReference>
<comment type="similarity">
    <text evidence="1 4">Belongs to the glycerate kinase type-1 family.</text>
</comment>
<sequence length="376" mass="38736">MKIVIAPDSFKESMSAAEAAAAFAKGFLRKIPTAHIVQIPLADGGEGLTTALVKAAEGEFIKTTVNGPLFSPVEAVYGLIDNGKTAIIEMAEASGLHLVPRAERNPLLTSTCGTGELIKHAARRGVKKIILGIGGSATNDGGSGMAEALGIRLLDDKGAPIPPGGGGLSRLSSIHMEGKLPELNGIQITAACDVDNPLTGKKGASAIFGPQKGATAEMVQELDKNLSRLSSIVKRDLGKNVDSIPGSGAAGGLGAGLLAFLDARLEKGISLVLDAVRFDEQIASASLVVTGEGRLDGQTLHGKTPMGAAERARKQQIPVIGIAGSLSPEAEILLEHGFTSLFSITPGVLPLEQALSDGKENMERFAYSLAGVLQLK</sequence>
<evidence type="ECO:0000256" key="1">
    <source>
        <dbReference type="ARBA" id="ARBA00006284"/>
    </source>
</evidence>
<keyword evidence="2 4" id="KW-0808">Transferase</keyword>
<dbReference type="PANTHER" id="PTHR21599:SF0">
    <property type="entry name" value="GLYCERATE KINASE"/>
    <property type="match status" value="1"/>
</dbReference>